<dbReference type="GO" id="GO:0005886">
    <property type="term" value="C:plasma membrane"/>
    <property type="evidence" value="ECO:0007669"/>
    <property type="project" value="UniProtKB-SubCell"/>
</dbReference>
<dbReference type="STRING" id="1265861.BCAMP_03540"/>
<dbReference type="EMBL" id="AODH01000012">
    <property type="protein sequence ID" value="EUJ41350.1"/>
    <property type="molecule type" value="Genomic_DNA"/>
</dbReference>
<keyword evidence="6 7" id="KW-0472">Membrane</keyword>
<keyword evidence="3" id="KW-1003">Cell membrane</keyword>
<keyword evidence="4 7" id="KW-0812">Transmembrane</keyword>
<evidence type="ECO:0000256" key="6">
    <source>
        <dbReference type="ARBA" id="ARBA00023136"/>
    </source>
</evidence>
<dbReference type="AlphaFoldDB" id="W7CXC0"/>
<evidence type="ECO:0000256" key="1">
    <source>
        <dbReference type="ARBA" id="ARBA00004651"/>
    </source>
</evidence>
<dbReference type="PANTHER" id="PTHR34184">
    <property type="entry name" value="UPF0718 PROTEIN YCGR"/>
    <property type="match status" value="1"/>
</dbReference>
<dbReference type="Pfam" id="PF03773">
    <property type="entry name" value="ArsP_1"/>
    <property type="match status" value="1"/>
</dbReference>
<evidence type="ECO:0000256" key="7">
    <source>
        <dbReference type="SAM" id="Phobius"/>
    </source>
</evidence>
<evidence type="ECO:0000256" key="4">
    <source>
        <dbReference type="ARBA" id="ARBA00022692"/>
    </source>
</evidence>
<comment type="similarity">
    <text evidence="2">Belongs to the UPF0718 family.</text>
</comment>
<evidence type="ECO:0000256" key="5">
    <source>
        <dbReference type="ARBA" id="ARBA00022989"/>
    </source>
</evidence>
<sequence length="85" mass="9315">MNTIFISILIEALPFVIIGTVISGIIQAFLSEKLIARMMPQRKFTGVLFGSALVCCFRRVNVGLFQLSIACIRRASPCILGLPLC</sequence>
<feature type="transmembrane region" description="Helical" evidence="7">
    <location>
        <begin position="6"/>
        <end position="30"/>
    </location>
</feature>
<keyword evidence="5 7" id="KW-1133">Transmembrane helix</keyword>
<evidence type="ECO:0000256" key="2">
    <source>
        <dbReference type="ARBA" id="ARBA00006386"/>
    </source>
</evidence>
<name>W7CXC0_9LIST</name>
<proteinExistence type="inferred from homology"/>
<dbReference type="InterPro" id="IPR005524">
    <property type="entry name" value="DUF318"/>
</dbReference>
<gene>
    <name evidence="8" type="ORF">BCAMP_03540</name>
</gene>
<dbReference type="InterPro" id="IPR052923">
    <property type="entry name" value="UPF0718"/>
</dbReference>
<dbReference type="PANTHER" id="PTHR34184:SF4">
    <property type="entry name" value="UPF0718 PROTEIN YCGR"/>
    <property type="match status" value="1"/>
</dbReference>
<reference evidence="8 9" key="1">
    <citation type="submission" date="2012-12" db="EMBL/GenBank/DDBJ databases">
        <title>Novel taxa of Listeriaceae from agricultural environments in the United States.</title>
        <authorList>
            <person name="den Bakker H.C."/>
            <person name="Allred A."/>
            <person name="Warchocki S."/>
            <person name="Wright E.M."/>
            <person name="Burrell A."/>
            <person name="Nightingale K.K."/>
            <person name="Kephart D."/>
            <person name="Wiedmann M."/>
        </authorList>
    </citation>
    <scope>NUCLEOTIDE SEQUENCE [LARGE SCALE GENOMIC DNA]</scope>
    <source>
        <strain evidence="8 9">FSL F6-1037</strain>
    </source>
</reference>
<evidence type="ECO:0000256" key="3">
    <source>
        <dbReference type="ARBA" id="ARBA00022475"/>
    </source>
</evidence>
<evidence type="ECO:0000313" key="8">
    <source>
        <dbReference type="EMBL" id="EUJ41350.1"/>
    </source>
</evidence>
<organism evidence="8 9">
    <name type="scientific">Brochothrix campestris FSL F6-1037</name>
    <dbReference type="NCBI Taxonomy" id="1265861"/>
    <lineage>
        <taxon>Bacteria</taxon>
        <taxon>Bacillati</taxon>
        <taxon>Bacillota</taxon>
        <taxon>Bacilli</taxon>
        <taxon>Bacillales</taxon>
        <taxon>Listeriaceae</taxon>
        <taxon>Brochothrix</taxon>
    </lineage>
</organism>
<keyword evidence="9" id="KW-1185">Reference proteome</keyword>
<accession>W7CXC0</accession>
<comment type="subcellular location">
    <subcellularLocation>
        <location evidence="1">Cell membrane</location>
        <topology evidence="1">Multi-pass membrane protein</topology>
    </subcellularLocation>
</comment>
<evidence type="ECO:0000313" key="9">
    <source>
        <dbReference type="Proteomes" id="UP000019243"/>
    </source>
</evidence>
<protein>
    <submittedName>
        <fullName evidence="8">Permease</fullName>
    </submittedName>
</protein>
<comment type="caution">
    <text evidence="8">The sequence shown here is derived from an EMBL/GenBank/DDBJ whole genome shotgun (WGS) entry which is preliminary data.</text>
</comment>
<dbReference type="Proteomes" id="UP000019243">
    <property type="component" value="Unassembled WGS sequence"/>
</dbReference>